<gene>
    <name evidence="2" type="ORF">Tci_854930</name>
</gene>
<evidence type="ECO:0000313" key="2">
    <source>
        <dbReference type="EMBL" id="GFC82960.1"/>
    </source>
</evidence>
<feature type="compositionally biased region" description="Polar residues" evidence="1">
    <location>
        <begin position="96"/>
        <end position="112"/>
    </location>
</feature>
<dbReference type="EMBL" id="BKCJ011087083">
    <property type="protein sequence ID" value="GFC82960.1"/>
    <property type="molecule type" value="Genomic_DNA"/>
</dbReference>
<organism evidence="2">
    <name type="scientific">Tanacetum cinerariifolium</name>
    <name type="common">Dalmatian daisy</name>
    <name type="synonym">Chrysanthemum cinerariifolium</name>
    <dbReference type="NCBI Taxonomy" id="118510"/>
    <lineage>
        <taxon>Eukaryota</taxon>
        <taxon>Viridiplantae</taxon>
        <taxon>Streptophyta</taxon>
        <taxon>Embryophyta</taxon>
        <taxon>Tracheophyta</taxon>
        <taxon>Spermatophyta</taxon>
        <taxon>Magnoliopsida</taxon>
        <taxon>eudicotyledons</taxon>
        <taxon>Gunneridae</taxon>
        <taxon>Pentapetalae</taxon>
        <taxon>asterids</taxon>
        <taxon>campanulids</taxon>
        <taxon>Asterales</taxon>
        <taxon>Asteraceae</taxon>
        <taxon>Asteroideae</taxon>
        <taxon>Anthemideae</taxon>
        <taxon>Anthemidinae</taxon>
        <taxon>Tanacetum</taxon>
    </lineage>
</organism>
<reference evidence="2" key="1">
    <citation type="journal article" date="2019" name="Sci. Rep.">
        <title>Draft genome of Tanacetum cinerariifolium, the natural source of mosquito coil.</title>
        <authorList>
            <person name="Yamashiro T."/>
            <person name="Shiraishi A."/>
            <person name="Satake H."/>
            <person name="Nakayama K."/>
        </authorList>
    </citation>
    <scope>NUCLEOTIDE SEQUENCE</scope>
</reference>
<protein>
    <submittedName>
        <fullName evidence="2">Uncharacterized protein</fullName>
    </submittedName>
</protein>
<name>A0A699R996_TANCI</name>
<comment type="caution">
    <text evidence="2">The sequence shown here is derived from an EMBL/GenBank/DDBJ whole genome shotgun (WGS) entry which is preliminary data.</text>
</comment>
<feature type="region of interest" description="Disordered" evidence="1">
    <location>
        <begin position="87"/>
        <end position="151"/>
    </location>
</feature>
<sequence length="151" mass="17308">PYPRFTKLIVSHYMTVFLEISRRARDKYHNLEDDEIVKTIVNSGKHKDEVGMQNPSWMISDEMKLTENYRMYDAVFGVDILMTRSKPIESTHGTHKTTSAPKTPNPITNEGDSSAPRKSTVIRLRIPPRRLTRLTPPTPILTTDEADDINL</sequence>
<feature type="non-terminal residue" evidence="2">
    <location>
        <position position="1"/>
    </location>
</feature>
<evidence type="ECO:0000256" key="1">
    <source>
        <dbReference type="SAM" id="MobiDB-lite"/>
    </source>
</evidence>
<dbReference type="AlphaFoldDB" id="A0A699R996"/>
<accession>A0A699R996</accession>
<proteinExistence type="predicted"/>